<keyword evidence="9 18" id="KW-0630">Potassium</keyword>
<dbReference type="GO" id="GO:0046496">
    <property type="term" value="P:nicotinamide nucleotide metabolic process"/>
    <property type="evidence" value="ECO:0007669"/>
    <property type="project" value="UniProtKB-UniRule"/>
</dbReference>
<dbReference type="EMBL" id="PZZP01000004">
    <property type="protein sequence ID" value="PTM53309.1"/>
    <property type="molecule type" value="Genomic_DNA"/>
</dbReference>
<evidence type="ECO:0000256" key="9">
    <source>
        <dbReference type="ARBA" id="ARBA00022958"/>
    </source>
</evidence>
<dbReference type="EC" id="4.2.1.136" evidence="19"/>
<dbReference type="InterPro" id="IPR029056">
    <property type="entry name" value="Ribokinase-like"/>
</dbReference>
<comment type="similarity">
    <text evidence="18">Belongs to the NnrE/AIBP family.</text>
</comment>
<comment type="similarity">
    <text evidence="4 19">In the C-terminal section; belongs to the NnrD/CARKD family.</text>
</comment>
<keyword evidence="13" id="KW-0511">Multifunctional enzyme</keyword>
<dbReference type="PANTHER" id="PTHR12592">
    <property type="entry name" value="ATP-DEPENDENT (S)-NAD(P)H-HYDRATE DEHYDRATASE FAMILY MEMBER"/>
    <property type="match status" value="1"/>
</dbReference>
<comment type="similarity">
    <text evidence="17">Belongs to the NnrD/CARKD family.</text>
</comment>
<dbReference type="GO" id="GO:0110051">
    <property type="term" value="P:metabolite repair"/>
    <property type="evidence" value="ECO:0007669"/>
    <property type="project" value="TreeGrafter"/>
</dbReference>
<proteinExistence type="inferred from homology"/>
<keyword evidence="5 18" id="KW-0479">Metal-binding</keyword>
<feature type="binding site" evidence="17">
    <location>
        <position position="450"/>
    </location>
    <ligand>
        <name>AMP</name>
        <dbReference type="ChEBI" id="CHEBI:456215"/>
    </ligand>
</feature>
<evidence type="ECO:0000256" key="7">
    <source>
        <dbReference type="ARBA" id="ARBA00022840"/>
    </source>
</evidence>
<dbReference type="NCBIfam" id="TIGR00196">
    <property type="entry name" value="yjeF_cterm"/>
    <property type="match status" value="1"/>
</dbReference>
<keyword evidence="12 17" id="KW-0456">Lyase</keyword>
<comment type="caution">
    <text evidence="22">The sequence shown here is derived from an EMBL/GenBank/DDBJ whole genome shotgun (WGS) entry which is preliminary data.</text>
</comment>
<evidence type="ECO:0000256" key="15">
    <source>
        <dbReference type="ARBA" id="ARBA00048238"/>
    </source>
</evidence>
<dbReference type="GO" id="GO:0052856">
    <property type="term" value="F:NAD(P)HX epimerase activity"/>
    <property type="evidence" value="ECO:0007669"/>
    <property type="project" value="UniProtKB-UniRule"/>
</dbReference>
<evidence type="ECO:0000259" key="21">
    <source>
        <dbReference type="PROSITE" id="PS51385"/>
    </source>
</evidence>
<keyword evidence="7 17" id="KW-0067">ATP-binding</keyword>
<feature type="domain" description="YjeF N-terminal" evidence="21">
    <location>
        <begin position="9"/>
        <end position="219"/>
    </location>
</feature>
<comment type="caution">
    <text evidence="18">Lacks conserved residue(s) required for the propagation of feature annotation.</text>
</comment>
<evidence type="ECO:0000256" key="18">
    <source>
        <dbReference type="HAMAP-Rule" id="MF_01966"/>
    </source>
</evidence>
<evidence type="ECO:0000256" key="5">
    <source>
        <dbReference type="ARBA" id="ARBA00022723"/>
    </source>
</evidence>
<feature type="binding site" evidence="17">
    <location>
        <position position="264"/>
    </location>
    <ligand>
        <name>(6S)-NADPHX</name>
        <dbReference type="ChEBI" id="CHEBI:64076"/>
    </ligand>
</feature>
<evidence type="ECO:0000313" key="23">
    <source>
        <dbReference type="Proteomes" id="UP000241639"/>
    </source>
</evidence>
<feature type="domain" description="YjeF C-terminal" evidence="20">
    <location>
        <begin position="229"/>
        <end position="509"/>
    </location>
</feature>
<comment type="similarity">
    <text evidence="3 19">In the N-terminal section; belongs to the NnrE/AIBP family.</text>
</comment>
<evidence type="ECO:0000256" key="3">
    <source>
        <dbReference type="ARBA" id="ARBA00006001"/>
    </source>
</evidence>
<comment type="cofactor">
    <cofactor evidence="17">
        <name>Mg(2+)</name>
        <dbReference type="ChEBI" id="CHEBI:18420"/>
    </cofactor>
</comment>
<comment type="function">
    <text evidence="17">Catalyzes the dehydration of the S-form of NAD(P)HX at the expense of ADP, which is converted to AMP. Together with NAD(P)HX epimerase, which catalyzes the epimerization of the S- and R-forms, the enzyme allows the repair of both epimers of NAD(P)HX, a damaged form of NAD(P)H that is a result of enzymatic or heat-dependent hydration.</text>
</comment>
<gene>
    <name evidence="18" type="primary">nnrE</name>
    <name evidence="17" type="synonym">nnrD</name>
    <name evidence="22" type="ORF">C8J48_3633</name>
</gene>
<dbReference type="PANTHER" id="PTHR12592:SF0">
    <property type="entry name" value="ATP-DEPENDENT (S)-NAD(P)H-HYDRATE DEHYDRATASE"/>
    <property type="match status" value="1"/>
</dbReference>
<dbReference type="CDD" id="cd01171">
    <property type="entry name" value="YXKO-related"/>
    <property type="match status" value="1"/>
</dbReference>
<evidence type="ECO:0000256" key="10">
    <source>
        <dbReference type="ARBA" id="ARBA00023027"/>
    </source>
</evidence>
<dbReference type="InterPro" id="IPR017953">
    <property type="entry name" value="Carbohydrate_kinase_pred_CS"/>
</dbReference>
<keyword evidence="6 17" id="KW-0547">Nucleotide-binding</keyword>
<dbReference type="PIRSF" id="PIRSF017184">
    <property type="entry name" value="Nnr"/>
    <property type="match status" value="1"/>
</dbReference>
<dbReference type="InterPro" id="IPR036652">
    <property type="entry name" value="YjeF_N_dom_sf"/>
</dbReference>
<feature type="binding site" evidence="18">
    <location>
        <position position="162"/>
    </location>
    <ligand>
        <name>(6S)-NADPHX</name>
        <dbReference type="ChEBI" id="CHEBI:64076"/>
    </ligand>
</feature>
<dbReference type="PROSITE" id="PS51385">
    <property type="entry name" value="YJEF_N"/>
    <property type="match status" value="1"/>
</dbReference>
<keyword evidence="8 17" id="KW-0521">NADP</keyword>
<evidence type="ECO:0000256" key="19">
    <source>
        <dbReference type="PIRNR" id="PIRNR017184"/>
    </source>
</evidence>
<comment type="catalytic activity">
    <reaction evidence="15 17 19">
        <text>(6S)-NADHX + ADP = AMP + phosphate + NADH + H(+)</text>
        <dbReference type="Rhea" id="RHEA:32223"/>
        <dbReference type="ChEBI" id="CHEBI:15378"/>
        <dbReference type="ChEBI" id="CHEBI:43474"/>
        <dbReference type="ChEBI" id="CHEBI:57945"/>
        <dbReference type="ChEBI" id="CHEBI:64074"/>
        <dbReference type="ChEBI" id="CHEBI:456215"/>
        <dbReference type="ChEBI" id="CHEBI:456216"/>
        <dbReference type="EC" id="4.2.1.136"/>
    </reaction>
</comment>
<evidence type="ECO:0000256" key="16">
    <source>
        <dbReference type="ARBA" id="ARBA00049209"/>
    </source>
</evidence>
<dbReference type="Proteomes" id="UP000241639">
    <property type="component" value="Unassembled WGS sequence"/>
</dbReference>
<comment type="function">
    <text evidence="14 19">Bifunctional enzyme that catalyzes the epimerization of the S- and R-forms of NAD(P)HX and the dehydration of the S-form of NAD(P)HX at the expense of ADP, which is converted to AMP. This allows the repair of both epimers of NAD(P)HX, a damaged form of NAD(P)H that is a result of enzymatic or heat-dependent hydration.</text>
</comment>
<evidence type="ECO:0000256" key="8">
    <source>
        <dbReference type="ARBA" id="ARBA00022857"/>
    </source>
</evidence>
<dbReference type="AlphaFoldDB" id="A0A2T4Z0V2"/>
<dbReference type="SUPFAM" id="SSF64153">
    <property type="entry name" value="YjeF N-terminal domain-like"/>
    <property type="match status" value="1"/>
</dbReference>
<feature type="binding site" evidence="17">
    <location>
        <position position="384"/>
    </location>
    <ligand>
        <name>(6S)-NADPHX</name>
        <dbReference type="ChEBI" id="CHEBI:64076"/>
    </ligand>
</feature>
<evidence type="ECO:0000256" key="1">
    <source>
        <dbReference type="ARBA" id="ARBA00000013"/>
    </source>
</evidence>
<dbReference type="Pfam" id="PF03853">
    <property type="entry name" value="YjeF_N"/>
    <property type="match status" value="1"/>
</dbReference>
<accession>A0A2T4Z0V2</accession>
<comment type="subunit">
    <text evidence="17">Homotetramer.</text>
</comment>
<dbReference type="GO" id="GO:0046872">
    <property type="term" value="F:metal ion binding"/>
    <property type="evidence" value="ECO:0007669"/>
    <property type="project" value="UniProtKB-UniRule"/>
</dbReference>
<evidence type="ECO:0000313" key="22">
    <source>
        <dbReference type="EMBL" id="PTM53309.1"/>
    </source>
</evidence>
<evidence type="ECO:0000256" key="12">
    <source>
        <dbReference type="ARBA" id="ARBA00023239"/>
    </source>
</evidence>
<feature type="binding site" evidence="18">
    <location>
        <position position="165"/>
    </location>
    <ligand>
        <name>K(+)</name>
        <dbReference type="ChEBI" id="CHEBI:29103"/>
    </ligand>
</feature>
<evidence type="ECO:0000256" key="17">
    <source>
        <dbReference type="HAMAP-Rule" id="MF_01965"/>
    </source>
</evidence>
<comment type="function">
    <text evidence="18">Catalyzes the epimerization of the S- and R-forms of NAD(P)HX, a damaged form of NAD(P)H that is a result of enzymatic or heat-dependent hydration. This is a prerequisite for the S-specific NAD(P)H-hydrate dehydratase to allow the repair of both epimers of NAD(P)HX.</text>
</comment>
<feature type="binding site" evidence="17">
    <location>
        <position position="335"/>
    </location>
    <ligand>
        <name>(6S)-NADPHX</name>
        <dbReference type="ChEBI" id="CHEBI:64076"/>
    </ligand>
</feature>
<organism evidence="22 23">
    <name type="scientific">Desmospora activa DSM 45169</name>
    <dbReference type="NCBI Taxonomy" id="1121389"/>
    <lineage>
        <taxon>Bacteria</taxon>
        <taxon>Bacillati</taxon>
        <taxon>Bacillota</taxon>
        <taxon>Bacilli</taxon>
        <taxon>Bacillales</taxon>
        <taxon>Thermoactinomycetaceae</taxon>
        <taxon>Desmospora</taxon>
    </lineage>
</organism>
<name>A0A2T4Z0V2_9BACL</name>
<feature type="binding site" evidence="18">
    <location>
        <position position="58"/>
    </location>
    <ligand>
        <name>K(+)</name>
        <dbReference type="ChEBI" id="CHEBI:29103"/>
    </ligand>
</feature>
<comment type="cofactor">
    <cofactor evidence="18 19">
        <name>K(+)</name>
        <dbReference type="ChEBI" id="CHEBI:29103"/>
    </cofactor>
    <text evidence="18 19">Binds 1 potassium ion per subunit.</text>
</comment>
<feature type="binding site" evidence="17">
    <location>
        <begin position="421"/>
        <end position="425"/>
    </location>
    <ligand>
        <name>AMP</name>
        <dbReference type="ChEBI" id="CHEBI:456215"/>
    </ligand>
</feature>
<dbReference type="Gene3D" id="3.40.1190.20">
    <property type="match status" value="1"/>
</dbReference>
<dbReference type="RefSeq" id="WP_170105691.1">
    <property type="nucleotide sequence ID" value="NZ_PZZP01000004.1"/>
</dbReference>
<comment type="catalytic activity">
    <reaction evidence="16 17 19">
        <text>(6S)-NADPHX + ADP = AMP + phosphate + NADPH + H(+)</text>
        <dbReference type="Rhea" id="RHEA:32235"/>
        <dbReference type="ChEBI" id="CHEBI:15378"/>
        <dbReference type="ChEBI" id="CHEBI:43474"/>
        <dbReference type="ChEBI" id="CHEBI:57783"/>
        <dbReference type="ChEBI" id="CHEBI:64076"/>
        <dbReference type="ChEBI" id="CHEBI:456215"/>
        <dbReference type="ChEBI" id="CHEBI:456216"/>
        <dbReference type="EC" id="4.2.1.136"/>
    </reaction>
</comment>
<dbReference type="GO" id="GO:0005524">
    <property type="term" value="F:ATP binding"/>
    <property type="evidence" value="ECO:0007669"/>
    <property type="project" value="UniProtKB-UniRule"/>
</dbReference>
<dbReference type="EC" id="5.1.99.6" evidence="19"/>
<dbReference type="HAMAP" id="MF_01965">
    <property type="entry name" value="NADHX_dehydratase"/>
    <property type="match status" value="1"/>
</dbReference>
<dbReference type="NCBIfam" id="TIGR00197">
    <property type="entry name" value="yjeF_nterm"/>
    <property type="match status" value="1"/>
</dbReference>
<feature type="binding site" evidence="17">
    <location>
        <position position="451"/>
    </location>
    <ligand>
        <name>(6S)-NADPHX</name>
        <dbReference type="ChEBI" id="CHEBI:64076"/>
    </ligand>
</feature>
<evidence type="ECO:0000256" key="13">
    <source>
        <dbReference type="ARBA" id="ARBA00023268"/>
    </source>
</evidence>
<dbReference type="InterPro" id="IPR030677">
    <property type="entry name" value="Nnr"/>
</dbReference>
<keyword evidence="23" id="KW-1185">Reference proteome</keyword>
<feature type="binding site" evidence="18">
    <location>
        <position position="128"/>
    </location>
    <ligand>
        <name>K(+)</name>
        <dbReference type="ChEBI" id="CHEBI:29103"/>
    </ligand>
</feature>
<evidence type="ECO:0000259" key="20">
    <source>
        <dbReference type="PROSITE" id="PS51383"/>
    </source>
</evidence>
<evidence type="ECO:0000256" key="14">
    <source>
        <dbReference type="ARBA" id="ARBA00025153"/>
    </source>
</evidence>
<dbReference type="Pfam" id="PF01256">
    <property type="entry name" value="Carb_kinase"/>
    <property type="match status" value="1"/>
</dbReference>
<protein>
    <recommendedName>
        <fullName evidence="19">Bifunctional NAD(P)H-hydrate repair enzyme</fullName>
    </recommendedName>
    <alternativeName>
        <fullName evidence="19">Nicotinamide nucleotide repair protein</fullName>
    </alternativeName>
    <domain>
        <recommendedName>
            <fullName evidence="19">ADP-dependent (S)-NAD(P)H-hydrate dehydratase</fullName>
            <ecNumber evidence="19">4.2.1.136</ecNumber>
        </recommendedName>
        <alternativeName>
            <fullName evidence="19">ADP-dependent NAD(P)HX dehydratase</fullName>
        </alternativeName>
    </domain>
    <domain>
        <recommendedName>
            <fullName evidence="19">NAD(P)H-hydrate epimerase</fullName>
            <ecNumber evidence="19">5.1.99.6</ecNumber>
        </recommendedName>
    </domain>
</protein>
<evidence type="ECO:0000256" key="2">
    <source>
        <dbReference type="ARBA" id="ARBA00000909"/>
    </source>
</evidence>
<sequence>MYLYTAQEMRDLDRYAIETIGVPGAVLMENAGQAVTRQLLKRHPGLGRATVLAGTGNNGGDGYVIARLLASAGWHVRLWQLGPTAKMSAETRLFRDVCLRSQPHPLQWEQERLPDLVDDLRRSDWVIDAMLGTGVRGQPREPLQTVIAAVNRETRGRILAVDLPSGVETDTGAVPGKAVQADWTVTLAGPKWGHYLQPGAEHCGELTVADIGIPAVAHQTHPPTARLNGIDEWGEYLHPRSPWSHKGTHGHMMVVGGSRGMLGAAALASMAAYRTGVGMVTVAVPEGQETAMASQVTEPLVWGWPDRGDGGFADSLPLGWDERKNRFRAVAVGPGLGRVSNVTWLKPLLELGCPVVLDADGLNLLAREPAILRQVASTVVLTPHPGEMARLAACTVSEVEANRPGVARDWAREYGVTVVLKGSHTIIAAADGSCVVEGNVAPALAKAGSGDVLTGILGAWLARGIPPFAAAALSVHLHSRAGRLAVVDTPDSVVATDVVRAIGPALHQLIQLRSRA</sequence>
<dbReference type="HAMAP" id="MF_01966">
    <property type="entry name" value="NADHX_epimerase"/>
    <property type="match status" value="1"/>
</dbReference>
<feature type="binding site" evidence="18">
    <location>
        <begin position="132"/>
        <end position="138"/>
    </location>
    <ligand>
        <name>(6S)-NADPHX</name>
        <dbReference type="ChEBI" id="CHEBI:64076"/>
    </ligand>
</feature>
<dbReference type="Gene3D" id="3.40.50.10260">
    <property type="entry name" value="YjeF N-terminal domain"/>
    <property type="match status" value="1"/>
</dbReference>
<reference evidence="22 23" key="1">
    <citation type="submission" date="2018-04" db="EMBL/GenBank/DDBJ databases">
        <title>Genomic Encyclopedia of Archaeal and Bacterial Type Strains, Phase II (KMG-II): from individual species to whole genera.</title>
        <authorList>
            <person name="Goeker M."/>
        </authorList>
    </citation>
    <scope>NUCLEOTIDE SEQUENCE [LARGE SCALE GENOMIC DNA]</scope>
    <source>
        <strain evidence="22 23">DSM 45169</strain>
    </source>
</reference>
<evidence type="ECO:0000256" key="11">
    <source>
        <dbReference type="ARBA" id="ARBA00023235"/>
    </source>
</evidence>
<dbReference type="GO" id="GO:0052855">
    <property type="term" value="F:ADP-dependent NAD(P)H-hydrate dehydratase activity"/>
    <property type="evidence" value="ECO:0007669"/>
    <property type="project" value="UniProtKB-UniRule"/>
</dbReference>
<keyword evidence="10 17" id="KW-0520">NAD</keyword>
<dbReference type="PROSITE" id="PS01050">
    <property type="entry name" value="YJEF_C_2"/>
    <property type="match status" value="1"/>
</dbReference>
<feature type="binding site" evidence="18">
    <location>
        <begin position="57"/>
        <end position="61"/>
    </location>
    <ligand>
        <name>(6S)-NADPHX</name>
        <dbReference type="ChEBI" id="CHEBI:64076"/>
    </ligand>
</feature>
<comment type="catalytic activity">
    <reaction evidence="2 18 19">
        <text>(6R)-NADPHX = (6S)-NADPHX</text>
        <dbReference type="Rhea" id="RHEA:32227"/>
        <dbReference type="ChEBI" id="CHEBI:64076"/>
        <dbReference type="ChEBI" id="CHEBI:64077"/>
        <dbReference type="EC" id="5.1.99.6"/>
    </reaction>
</comment>
<evidence type="ECO:0000256" key="6">
    <source>
        <dbReference type="ARBA" id="ARBA00022741"/>
    </source>
</evidence>
<dbReference type="InterPro" id="IPR004443">
    <property type="entry name" value="YjeF_N_dom"/>
</dbReference>
<dbReference type="SUPFAM" id="SSF53613">
    <property type="entry name" value="Ribokinase-like"/>
    <property type="match status" value="1"/>
</dbReference>
<dbReference type="InterPro" id="IPR000631">
    <property type="entry name" value="CARKD"/>
</dbReference>
<keyword evidence="11 18" id="KW-0413">Isomerase</keyword>
<evidence type="ECO:0000256" key="4">
    <source>
        <dbReference type="ARBA" id="ARBA00009524"/>
    </source>
</evidence>
<dbReference type="PROSITE" id="PS51383">
    <property type="entry name" value="YJEF_C_3"/>
    <property type="match status" value="1"/>
</dbReference>
<comment type="catalytic activity">
    <reaction evidence="1 18 19">
        <text>(6R)-NADHX = (6S)-NADHX</text>
        <dbReference type="Rhea" id="RHEA:32215"/>
        <dbReference type="ChEBI" id="CHEBI:64074"/>
        <dbReference type="ChEBI" id="CHEBI:64075"/>
        <dbReference type="EC" id="5.1.99.6"/>
    </reaction>
</comment>